<feature type="coiled-coil region" evidence="1">
    <location>
        <begin position="5"/>
        <end position="53"/>
    </location>
</feature>
<accession>A0A9X6YP38</accession>
<evidence type="ECO:0000256" key="1">
    <source>
        <dbReference type="SAM" id="Coils"/>
    </source>
</evidence>
<evidence type="ECO:0000313" key="3">
    <source>
        <dbReference type="Proteomes" id="UP000220691"/>
    </source>
</evidence>
<reference evidence="2 3" key="1">
    <citation type="submission" date="2017-09" db="EMBL/GenBank/DDBJ databases">
        <title>Large-scale bioinformatics analysis of Bacillus genomes uncovers conserved roles of natural products in bacterial physiology.</title>
        <authorList>
            <consortium name="Agbiome Team Llc"/>
            <person name="Bleich R.M."/>
            <person name="Kirk G.J."/>
            <person name="Santa Maria K.C."/>
            <person name="Allen S.E."/>
            <person name="Farag S."/>
            <person name="Shank E.A."/>
            <person name="Bowers A."/>
        </authorList>
    </citation>
    <scope>NUCLEOTIDE SEQUENCE [LARGE SCALE GENOMIC DNA]</scope>
    <source>
        <strain evidence="2 3">AFS027647</strain>
    </source>
</reference>
<comment type="caution">
    <text evidence="2">The sequence shown here is derived from an EMBL/GenBank/DDBJ whole genome shotgun (WGS) entry which is preliminary data.</text>
</comment>
<name>A0A9X6YP38_BACCE</name>
<protein>
    <submittedName>
        <fullName evidence="2">Uncharacterized protein</fullName>
    </submittedName>
</protein>
<organism evidence="2 3">
    <name type="scientific">Bacillus cereus</name>
    <dbReference type="NCBI Taxonomy" id="1396"/>
    <lineage>
        <taxon>Bacteria</taxon>
        <taxon>Bacillati</taxon>
        <taxon>Bacillota</taxon>
        <taxon>Bacilli</taxon>
        <taxon>Bacillales</taxon>
        <taxon>Bacillaceae</taxon>
        <taxon>Bacillus</taxon>
        <taxon>Bacillus cereus group</taxon>
    </lineage>
</organism>
<dbReference type="EMBL" id="NUAN01000033">
    <property type="protein sequence ID" value="PEO00784.1"/>
    <property type="molecule type" value="Genomic_DNA"/>
</dbReference>
<dbReference type="Proteomes" id="UP000220691">
    <property type="component" value="Unassembled WGS sequence"/>
</dbReference>
<keyword evidence="1" id="KW-0175">Coiled coil</keyword>
<sequence length="94" mass="10718">MQEGFNGLNQQLQDVSQRLEKVESKLDVANGEIASLREDVTDMKKQLTAHRIETDDNFTKIYATVSDKEIAIEVLNKRVFGTETKIAKLVKEKH</sequence>
<dbReference type="Gene3D" id="1.10.287.1490">
    <property type="match status" value="1"/>
</dbReference>
<evidence type="ECO:0000313" key="2">
    <source>
        <dbReference type="EMBL" id="PEO00784.1"/>
    </source>
</evidence>
<gene>
    <name evidence="2" type="ORF">CN553_05795</name>
</gene>
<proteinExistence type="predicted"/>
<dbReference type="AlphaFoldDB" id="A0A9X6YP38"/>